<protein>
    <recommendedName>
        <fullName evidence="2">UPF0102 protein RM423_00950</fullName>
    </recommendedName>
</protein>
<reference evidence="4" key="1">
    <citation type="submission" date="2023-07" db="EMBL/GenBank/DDBJ databases">
        <title>30 novel species of actinomycetes from the DSMZ collection.</title>
        <authorList>
            <person name="Nouioui I."/>
        </authorList>
    </citation>
    <scope>NUCLEOTIDE SEQUENCE [LARGE SCALE GENOMIC DNA]</scope>
    <source>
        <strain evidence="4">DSM 44399</strain>
    </source>
</reference>
<dbReference type="InterPro" id="IPR003509">
    <property type="entry name" value="UPF0102_YraN-like"/>
</dbReference>
<dbReference type="InterPro" id="IPR011856">
    <property type="entry name" value="tRNA_endonuc-like_dom_sf"/>
</dbReference>
<comment type="similarity">
    <text evidence="1 2">Belongs to the UPF0102 family.</text>
</comment>
<dbReference type="NCBIfam" id="NF009154">
    <property type="entry name" value="PRK12497.3-3"/>
    <property type="match status" value="1"/>
</dbReference>
<evidence type="ECO:0000313" key="4">
    <source>
        <dbReference type="Proteomes" id="UP001183176"/>
    </source>
</evidence>
<evidence type="ECO:0000313" key="3">
    <source>
        <dbReference type="EMBL" id="MDT0259955.1"/>
    </source>
</evidence>
<gene>
    <name evidence="3" type="ORF">RM423_00950</name>
</gene>
<organism evidence="3 4">
    <name type="scientific">Jatrophihabitans lederbergiae</name>
    <dbReference type="NCBI Taxonomy" id="3075547"/>
    <lineage>
        <taxon>Bacteria</taxon>
        <taxon>Bacillati</taxon>
        <taxon>Actinomycetota</taxon>
        <taxon>Actinomycetes</taxon>
        <taxon>Jatrophihabitantales</taxon>
        <taxon>Jatrophihabitantaceae</taxon>
        <taxon>Jatrophihabitans</taxon>
    </lineage>
</organism>
<dbReference type="Proteomes" id="UP001183176">
    <property type="component" value="Unassembled WGS sequence"/>
</dbReference>
<dbReference type="CDD" id="cd20736">
    <property type="entry name" value="PoNe_Nuclease"/>
    <property type="match status" value="1"/>
</dbReference>
<dbReference type="Gene3D" id="3.40.1350.10">
    <property type="match status" value="1"/>
</dbReference>
<dbReference type="EMBL" id="JAVREH010000001">
    <property type="protein sequence ID" value="MDT0259955.1"/>
    <property type="molecule type" value="Genomic_DNA"/>
</dbReference>
<dbReference type="InterPro" id="IPR011335">
    <property type="entry name" value="Restrct_endonuc-II-like"/>
</dbReference>
<dbReference type="NCBIfam" id="NF009150">
    <property type="entry name" value="PRK12497.1-3"/>
    <property type="match status" value="1"/>
</dbReference>
<evidence type="ECO:0000256" key="2">
    <source>
        <dbReference type="HAMAP-Rule" id="MF_00048"/>
    </source>
</evidence>
<name>A0ABU2J4P5_9ACTN</name>
<dbReference type="RefSeq" id="WP_311421113.1">
    <property type="nucleotide sequence ID" value="NZ_JAVREH010000001.1"/>
</dbReference>
<dbReference type="Pfam" id="PF02021">
    <property type="entry name" value="UPF0102"/>
    <property type="match status" value="1"/>
</dbReference>
<dbReference type="PANTHER" id="PTHR34039:SF1">
    <property type="entry name" value="UPF0102 PROTEIN YRAN"/>
    <property type="match status" value="1"/>
</dbReference>
<evidence type="ECO:0000256" key="1">
    <source>
        <dbReference type="ARBA" id="ARBA00006738"/>
    </source>
</evidence>
<dbReference type="PANTHER" id="PTHR34039">
    <property type="entry name" value="UPF0102 PROTEIN YRAN"/>
    <property type="match status" value="1"/>
</dbReference>
<dbReference type="SUPFAM" id="SSF52980">
    <property type="entry name" value="Restriction endonuclease-like"/>
    <property type="match status" value="1"/>
</dbReference>
<comment type="caution">
    <text evidence="3">The sequence shown here is derived from an EMBL/GenBank/DDBJ whole genome shotgun (WGS) entry which is preliminary data.</text>
</comment>
<keyword evidence="4" id="KW-1185">Reference proteome</keyword>
<proteinExistence type="inferred from homology"/>
<dbReference type="HAMAP" id="MF_00048">
    <property type="entry name" value="UPF0102"/>
    <property type="match status" value="1"/>
</dbReference>
<sequence length="118" mass="13139">MQLKDAVGRFGEAIAARFLVDSGYQLLDRNWRCARGEIDIIASYGRTLVFCEVKTRSSLAFGTPAEAVGRVKAQRLRKLSLQWLGENPGGWEAIRFDVISVLRRPGAPAQLHHLQAAF</sequence>
<accession>A0ABU2J4P5</accession>